<organism evidence="1 2">
    <name type="scientific">Ophiocordyceps australis</name>
    <dbReference type="NCBI Taxonomy" id="1399860"/>
    <lineage>
        <taxon>Eukaryota</taxon>
        <taxon>Fungi</taxon>
        <taxon>Dikarya</taxon>
        <taxon>Ascomycota</taxon>
        <taxon>Pezizomycotina</taxon>
        <taxon>Sordariomycetes</taxon>
        <taxon>Hypocreomycetidae</taxon>
        <taxon>Hypocreales</taxon>
        <taxon>Ophiocordycipitaceae</taxon>
        <taxon>Ophiocordyceps</taxon>
    </lineage>
</organism>
<proteinExistence type="predicted"/>
<reference evidence="1 2" key="1">
    <citation type="submission" date="2017-06" db="EMBL/GenBank/DDBJ databases">
        <title>Ant-infecting Ophiocordyceps genomes reveal a high diversity of potential behavioral manipulation genes and a possible major role for enterotoxins.</title>
        <authorList>
            <person name="De Bekker C."/>
            <person name="Evans H.C."/>
            <person name="Brachmann A."/>
            <person name="Hughes D.P."/>
        </authorList>
    </citation>
    <scope>NUCLEOTIDE SEQUENCE [LARGE SCALE GENOMIC DNA]</scope>
    <source>
        <strain evidence="1 2">1348a</strain>
    </source>
</reference>
<evidence type="ECO:0000313" key="2">
    <source>
        <dbReference type="Proteomes" id="UP000224854"/>
    </source>
</evidence>
<keyword evidence="2" id="KW-1185">Reference proteome</keyword>
<protein>
    <submittedName>
        <fullName evidence="1">Uncharacterized protein</fullName>
    </submittedName>
</protein>
<sequence>MSIKNKSLRHDSSAAVISTSHQQQSLGTAVILAAMQVFSPHLTTSSWHYSCGHASDDLKLHRSEIVMISNVIHGDPFEIDNHSMDWGAYILNLLPYKLARHDLTDTDRDNIREHINAEASMYWLLRSMGRLADWLFNRRETRTLLCWPHHDAMKFIGAFQSMTQGLMNIFTSQTSLSSMASGKTMHTVDVPGIVAFDQPHCVYSESPYFTDVATAVADIEYRLDAQPGLAKELADKFMFETLTAYQHPFLKALGESVLSKTPCTRRRGCVDFLTYGQVFAARDRSALLQAVRKALSNKLSTCIAHNGVTLSLSLIYIDHGDYGK</sequence>
<dbReference type="OrthoDB" id="4908214at2759"/>
<evidence type="ECO:0000313" key="1">
    <source>
        <dbReference type="EMBL" id="PHH82670.1"/>
    </source>
</evidence>
<comment type="caution">
    <text evidence="1">The sequence shown here is derived from an EMBL/GenBank/DDBJ whole genome shotgun (WGS) entry which is preliminary data.</text>
</comment>
<accession>A0A2C5ZS57</accession>
<gene>
    <name evidence="1" type="ORF">CDD82_5210</name>
</gene>
<dbReference type="AlphaFoldDB" id="A0A2C5ZS57"/>
<dbReference type="EMBL" id="NJEU01000047">
    <property type="protein sequence ID" value="PHH82670.1"/>
    <property type="molecule type" value="Genomic_DNA"/>
</dbReference>
<dbReference type="Proteomes" id="UP000224854">
    <property type="component" value="Unassembled WGS sequence"/>
</dbReference>
<name>A0A2C5ZS57_9HYPO</name>